<dbReference type="Pfam" id="PF22632">
    <property type="entry name" value="BphC_D1"/>
    <property type="match status" value="1"/>
</dbReference>
<feature type="domain" description="VOC" evidence="9">
    <location>
        <begin position="142"/>
        <end position="266"/>
    </location>
</feature>
<reference evidence="10 11" key="1">
    <citation type="submission" date="2015-03" db="EMBL/GenBank/DDBJ databases">
        <authorList>
            <person name="Murphy D."/>
        </authorList>
    </citation>
    <scope>NUCLEOTIDE SEQUENCE [LARGE SCALE GENOMIC DNA]</scope>
    <source>
        <strain evidence="10 11">KMM 520</strain>
    </source>
</reference>
<evidence type="ECO:0000256" key="2">
    <source>
        <dbReference type="ARBA" id="ARBA00008784"/>
    </source>
</evidence>
<proteinExistence type="inferred from homology"/>
<keyword evidence="7 8" id="KW-0408">Iron</keyword>
<dbReference type="InterPro" id="IPR037523">
    <property type="entry name" value="VOC_core"/>
</dbReference>
<dbReference type="AlphaFoldDB" id="A0A0U2NF63"/>
<evidence type="ECO:0000313" key="11">
    <source>
        <dbReference type="Proteomes" id="UP000065261"/>
    </source>
</evidence>
<dbReference type="SUPFAM" id="SSF54593">
    <property type="entry name" value="Glyoxalase/Bleomycin resistance protein/Dihydroxybiphenyl dioxygenase"/>
    <property type="match status" value="2"/>
</dbReference>
<organism evidence="10">
    <name type="scientific">Pseudoalteromonas translucida KMM 520</name>
    <dbReference type="NCBI Taxonomy" id="1315283"/>
    <lineage>
        <taxon>Bacteria</taxon>
        <taxon>Pseudomonadati</taxon>
        <taxon>Pseudomonadota</taxon>
        <taxon>Gammaproteobacteria</taxon>
        <taxon>Alteromonadales</taxon>
        <taxon>Pseudoalteromonadaceae</taxon>
        <taxon>Pseudoalteromonas</taxon>
    </lineage>
</organism>
<dbReference type="InterPro" id="IPR000486">
    <property type="entry name" value="Xdiol_ring_cleave_dOase_1/2"/>
</dbReference>
<dbReference type="PROSITE" id="PS51819">
    <property type="entry name" value="VOC"/>
    <property type="match status" value="2"/>
</dbReference>
<dbReference type="InterPro" id="IPR029068">
    <property type="entry name" value="Glyas_Bleomycin-R_OHBP_Dase"/>
</dbReference>
<sequence>MDIRALGYFVAQTDAPHEWQHYAEQVLGMMTAPTDDGGFYIKMDERPYRMLVIPGADKRYFASGWELTGAKAYNNAKQTLLDKGIAFEEANKALCEQRRVQNILIVNDPAGNRHELYWGHVSDCQPFTSPQGVPAFITGDMGLGHTVLPAPNFDETFAFLTDVLGFELSDLFNFKPAPEADPIRIYFMHCGNARHHSLAICEFPVPSGCVHAMVEVENMTEVGRAHDRQQQHQVQLSATLGQHLNDKMTSFYMKTPSGFDLEYGFGGLQVENWEEHCAFEFSRVSLWGHDFSVGEK</sequence>
<evidence type="ECO:0000313" key="10">
    <source>
        <dbReference type="EMBL" id="ALS32307.1"/>
    </source>
</evidence>
<gene>
    <name evidence="10" type="primary">hsaC</name>
    <name evidence="10" type="ORF">PTRA_a1032</name>
</gene>
<dbReference type="CDD" id="cd07237">
    <property type="entry name" value="BphC1-RGP6_C_like"/>
    <property type="match status" value="1"/>
</dbReference>
<feature type="domain" description="VOC" evidence="9">
    <location>
        <begin position="5"/>
        <end position="119"/>
    </location>
</feature>
<evidence type="ECO:0000256" key="4">
    <source>
        <dbReference type="ARBA" id="ARBA00022797"/>
    </source>
</evidence>
<comment type="cofactor">
    <cofactor evidence="1 8">
        <name>Fe(2+)</name>
        <dbReference type="ChEBI" id="CHEBI:29033"/>
    </cofactor>
</comment>
<evidence type="ECO:0000256" key="3">
    <source>
        <dbReference type="ARBA" id="ARBA00022723"/>
    </source>
</evidence>
<dbReference type="InterPro" id="IPR004360">
    <property type="entry name" value="Glyas_Fos-R_dOase_dom"/>
</dbReference>
<dbReference type="Gene3D" id="3.10.180.10">
    <property type="entry name" value="2,3-Dihydroxybiphenyl 1,2-Dioxygenase, domain 1"/>
    <property type="match status" value="2"/>
</dbReference>
<accession>A0A0U2NF63</accession>
<name>A0A0U2NF63_9GAMM</name>
<evidence type="ECO:0000256" key="1">
    <source>
        <dbReference type="ARBA" id="ARBA00001954"/>
    </source>
</evidence>
<dbReference type="PROSITE" id="PS00082">
    <property type="entry name" value="EXTRADIOL_DIOXYGENAS"/>
    <property type="match status" value="1"/>
</dbReference>
<dbReference type="RefSeq" id="WP_058372858.1">
    <property type="nucleotide sequence ID" value="NZ_CP011034.1"/>
</dbReference>
<keyword evidence="5 8" id="KW-0223">Dioxygenase</keyword>
<dbReference type="Pfam" id="PF00903">
    <property type="entry name" value="Glyoxalase"/>
    <property type="match status" value="1"/>
</dbReference>
<keyword evidence="3" id="KW-0479">Metal-binding</keyword>
<keyword evidence="6 8" id="KW-0560">Oxidoreductase</keyword>
<dbReference type="GO" id="GO:0051213">
    <property type="term" value="F:dioxygenase activity"/>
    <property type="evidence" value="ECO:0007669"/>
    <property type="project" value="UniProtKB-KW"/>
</dbReference>
<dbReference type="GO" id="GO:0008198">
    <property type="term" value="F:ferrous iron binding"/>
    <property type="evidence" value="ECO:0007669"/>
    <property type="project" value="InterPro"/>
</dbReference>
<dbReference type="PATRIC" id="fig|1315283.4.peg.903"/>
<dbReference type="OrthoDB" id="9803142at2"/>
<dbReference type="EMBL" id="CP011034">
    <property type="protein sequence ID" value="ALS32307.1"/>
    <property type="molecule type" value="Genomic_DNA"/>
</dbReference>
<evidence type="ECO:0000256" key="8">
    <source>
        <dbReference type="RuleBase" id="RU000683"/>
    </source>
</evidence>
<dbReference type="Proteomes" id="UP000065261">
    <property type="component" value="Chromosome I"/>
</dbReference>
<dbReference type="CDD" id="cd07252">
    <property type="entry name" value="BphC1-RGP6_N_like"/>
    <property type="match status" value="1"/>
</dbReference>
<evidence type="ECO:0000256" key="7">
    <source>
        <dbReference type="ARBA" id="ARBA00023004"/>
    </source>
</evidence>
<protein>
    <submittedName>
        <fullName evidence="10">3,4-dihydroxy-9,10-secoandrosta-1,3, 5(10)-triene-9,17-dione 4,5-dioxygenase</fullName>
    </submittedName>
</protein>
<comment type="similarity">
    <text evidence="2 8">Belongs to the extradiol ring-cleavage dioxygenase family.</text>
</comment>
<keyword evidence="4 8" id="KW-0058">Aromatic hydrocarbons catabolism</keyword>
<evidence type="ECO:0000256" key="5">
    <source>
        <dbReference type="ARBA" id="ARBA00022964"/>
    </source>
</evidence>
<evidence type="ECO:0000256" key="6">
    <source>
        <dbReference type="ARBA" id="ARBA00023002"/>
    </source>
</evidence>
<dbReference type="KEGG" id="ptn:PTRA_a1032"/>
<evidence type="ECO:0000259" key="9">
    <source>
        <dbReference type="PROSITE" id="PS51819"/>
    </source>
</evidence>